<gene>
    <name evidence="3" type="primary">HT-B</name>
</gene>
<proteinExistence type="evidence at transcript level"/>
<organism evidence="3">
    <name type="scientific">Petunia hybrida</name>
    <name type="common">Petunia</name>
    <dbReference type="NCBI Taxonomy" id="4102"/>
    <lineage>
        <taxon>Eukaryota</taxon>
        <taxon>Viridiplantae</taxon>
        <taxon>Streptophyta</taxon>
        <taxon>Embryophyta</taxon>
        <taxon>Tracheophyta</taxon>
        <taxon>Spermatophyta</taxon>
        <taxon>Magnoliopsida</taxon>
        <taxon>eudicotyledons</taxon>
        <taxon>Gunneridae</taxon>
        <taxon>Pentapetalae</taxon>
        <taxon>asterids</taxon>
        <taxon>lamiids</taxon>
        <taxon>Solanales</taxon>
        <taxon>Solanaceae</taxon>
        <taxon>Petunioideae</taxon>
        <taxon>Petunia</taxon>
    </lineage>
</organism>
<feature type="signal peptide" evidence="2">
    <location>
        <begin position="1"/>
        <end position="23"/>
    </location>
</feature>
<protein>
    <submittedName>
        <fullName evidence="3">HT-B</fullName>
    </submittedName>
</protein>
<feature type="compositionally biased region" description="Acidic residues" evidence="1">
    <location>
        <begin position="80"/>
        <end position="89"/>
    </location>
</feature>
<keyword evidence="2" id="KW-0732">Signal</keyword>
<evidence type="ECO:0000256" key="1">
    <source>
        <dbReference type="SAM" id="MobiDB-lite"/>
    </source>
</evidence>
<name>C0STU5_PETHY</name>
<feature type="region of interest" description="Disordered" evidence="1">
    <location>
        <begin position="77"/>
        <end position="100"/>
    </location>
</feature>
<dbReference type="EMBL" id="AB468968">
    <property type="protein sequence ID" value="BAH30255.1"/>
    <property type="molecule type" value="mRNA"/>
</dbReference>
<evidence type="ECO:0000256" key="2">
    <source>
        <dbReference type="SAM" id="SignalP"/>
    </source>
</evidence>
<dbReference type="AlphaFoldDB" id="C0STU5"/>
<evidence type="ECO:0000313" key="3">
    <source>
        <dbReference type="EMBL" id="BAH30255.1"/>
    </source>
</evidence>
<sequence>MAFKANVLLIISLVLIISSEIIAREMVEPSLPLLESNEVVNTNGMKNPTLQKQGGGKGGFFFDLFCKSCECPKDNNNGDGDNDNNDDNNNDNNNNNGGGGGVCQTMCC</sequence>
<reference evidence="3" key="1">
    <citation type="journal article" date="2009" name="J. Exp. Bot.">
        <title>Identification and functional analysis of pistil self-incompatibility factor HT-B of Petunia.</title>
        <authorList>
            <person name="Puerta A.R."/>
            <person name="Ushijima K."/>
            <person name="Koba T."/>
            <person name="Sassa H."/>
        </authorList>
    </citation>
    <scope>NUCLEOTIDE SEQUENCE</scope>
    <source>
        <tissue evidence="3">Pistil</tissue>
    </source>
</reference>
<accession>C0STU5</accession>
<feature type="chain" id="PRO_5002901929" evidence="2">
    <location>
        <begin position="24"/>
        <end position="108"/>
    </location>
</feature>